<feature type="region of interest" description="Disordered" evidence="1">
    <location>
        <begin position="1"/>
        <end position="97"/>
    </location>
</feature>
<feature type="compositionally biased region" description="Basic and acidic residues" evidence="1">
    <location>
        <begin position="47"/>
        <end position="71"/>
    </location>
</feature>
<dbReference type="EMBL" id="KK207864">
    <property type="protein sequence ID" value="EZF51763.1"/>
    <property type="molecule type" value="Genomic_DNA"/>
</dbReference>
<evidence type="ECO:0000313" key="2">
    <source>
        <dbReference type="EMBL" id="EZF51763.1"/>
    </source>
</evidence>
<name>A0A022W153_TRIRU</name>
<protein>
    <submittedName>
        <fullName evidence="2">Uncharacterized protein</fullName>
    </submittedName>
</protein>
<proteinExistence type="predicted"/>
<feature type="compositionally biased region" description="Low complexity" evidence="1">
    <location>
        <begin position="33"/>
        <end position="44"/>
    </location>
</feature>
<reference evidence="2" key="1">
    <citation type="submission" date="2014-02" db="EMBL/GenBank/DDBJ databases">
        <title>The Genome Sequence of Trichophyton rubrum (morphotype fischeri) CBS 288.86.</title>
        <authorList>
            <consortium name="The Broad Institute Genomics Platform"/>
            <person name="Cuomo C.A."/>
            <person name="White T.C."/>
            <person name="Graser Y."/>
            <person name="Martinez-Rossi N."/>
            <person name="Heitman J."/>
            <person name="Young S.K."/>
            <person name="Zeng Q."/>
            <person name="Gargeya S."/>
            <person name="Abouelleil A."/>
            <person name="Alvarado L."/>
            <person name="Chapman S.B."/>
            <person name="Gainer-Dewar J."/>
            <person name="Goldberg J."/>
            <person name="Griggs A."/>
            <person name="Gujja S."/>
            <person name="Hansen M."/>
            <person name="Howarth C."/>
            <person name="Imamovic A."/>
            <person name="Larimer J."/>
            <person name="Martinez D."/>
            <person name="Murphy C."/>
            <person name="Pearson M.D."/>
            <person name="Persinoti G."/>
            <person name="Poon T."/>
            <person name="Priest M."/>
            <person name="Roberts A.D."/>
            <person name="Saif S."/>
            <person name="Shea T.D."/>
            <person name="Sykes S.N."/>
            <person name="Wortman J."/>
            <person name="Nusbaum C."/>
            <person name="Birren B."/>
        </authorList>
    </citation>
    <scope>NUCLEOTIDE SEQUENCE [LARGE SCALE GENOMIC DNA]</scope>
    <source>
        <strain evidence="2">CBS 288.86</strain>
    </source>
</reference>
<sequence length="282" mass="31134">MSTEEDISVSLNIDSVKESVFSPSEPELASIDSSSTEETSSSSSVDIKQDVDTGPKTDGEDDDIKKDNEQEKDIEDDRNDSEKENKPAVPAVVLPPRPDNPRRWTWRCHKCHTHYALAVTNRCLSDGHYFCYGLAQGRKHRGRRERQVKGESSLGAACKSSFDYAGWEAMTVWQRRARQQMGISPSPGCFQDCRYPGKCSQSRLDSIRGPSTLAGLSAGETDTQTPNPRSLPPDNIPYKAPAPERAAKPSLKRKKRAATAEPAISQLKKKAKKTKKGTVTPV</sequence>
<dbReference type="AlphaFoldDB" id="A0A022W153"/>
<feature type="region of interest" description="Disordered" evidence="1">
    <location>
        <begin position="206"/>
        <end position="282"/>
    </location>
</feature>
<feature type="compositionally biased region" description="Basic residues" evidence="1">
    <location>
        <begin position="267"/>
        <end position="276"/>
    </location>
</feature>
<evidence type="ECO:0000256" key="1">
    <source>
        <dbReference type="SAM" id="MobiDB-lite"/>
    </source>
</evidence>
<organism evidence="2">
    <name type="scientific">Trichophyton rubrum CBS 288.86</name>
    <dbReference type="NCBI Taxonomy" id="1215330"/>
    <lineage>
        <taxon>Eukaryota</taxon>
        <taxon>Fungi</taxon>
        <taxon>Dikarya</taxon>
        <taxon>Ascomycota</taxon>
        <taxon>Pezizomycotina</taxon>
        <taxon>Eurotiomycetes</taxon>
        <taxon>Eurotiomycetidae</taxon>
        <taxon>Onygenales</taxon>
        <taxon>Arthrodermataceae</taxon>
        <taxon>Trichophyton</taxon>
    </lineage>
</organism>
<gene>
    <name evidence="2" type="ORF">H103_05003</name>
</gene>
<dbReference type="Proteomes" id="UP000023758">
    <property type="component" value="Unassembled WGS sequence"/>
</dbReference>
<accession>A0A022W153</accession>
<dbReference type="OrthoDB" id="4174290at2759"/>
<dbReference type="HOGENOM" id="CLU_986850_0_0_1"/>